<evidence type="ECO:0000256" key="7">
    <source>
        <dbReference type="SAM" id="Phobius"/>
    </source>
</evidence>
<keyword evidence="9" id="KW-1185">Reference proteome</keyword>
<dbReference type="RefSeq" id="WP_091523809.1">
    <property type="nucleotide sequence ID" value="NZ_LT629772.1"/>
</dbReference>
<dbReference type="PANTHER" id="PTHR33452">
    <property type="entry name" value="OXIDOREDUCTASE CATD-RELATED"/>
    <property type="match status" value="1"/>
</dbReference>
<protein>
    <submittedName>
        <fullName evidence="8">Putative oxidoreductase</fullName>
    </submittedName>
</protein>
<dbReference type="STRING" id="630515.SAMN04489812_2009"/>
<gene>
    <name evidence="8" type="ORF">SAMN04489812_2009</name>
</gene>
<dbReference type="EMBL" id="LT629772">
    <property type="protein sequence ID" value="SDS47176.1"/>
    <property type="molecule type" value="Genomic_DNA"/>
</dbReference>
<keyword evidence="4 7" id="KW-0812">Transmembrane</keyword>
<accession>A0A1H1SHH6</accession>
<evidence type="ECO:0000313" key="9">
    <source>
        <dbReference type="Proteomes" id="UP000199103"/>
    </source>
</evidence>
<dbReference type="AlphaFoldDB" id="A0A1H1SHH6"/>
<evidence type="ECO:0000256" key="5">
    <source>
        <dbReference type="ARBA" id="ARBA00022989"/>
    </source>
</evidence>
<name>A0A1H1SHH6_9ACTN</name>
<sequence>MSPAQRRSIAPDVGLLIGRVAIGGTMLMHGWQKFHDMGYGGVTGMFTKIGAPMPEVSAALVILLEVLGSAAFILGFLTRPIAVLFALDMIGAIVLIHGPNGFFSSDGGYEFVLLLGATALIYAFTGPGRIAVDALAAHGLRRRSAARSEAPVGA</sequence>
<dbReference type="InterPro" id="IPR051907">
    <property type="entry name" value="DoxX-like_oxidoreductase"/>
</dbReference>
<dbReference type="Pfam" id="PF07681">
    <property type="entry name" value="DoxX"/>
    <property type="match status" value="1"/>
</dbReference>
<evidence type="ECO:0000256" key="2">
    <source>
        <dbReference type="ARBA" id="ARBA00006679"/>
    </source>
</evidence>
<keyword evidence="6 7" id="KW-0472">Membrane</keyword>
<evidence type="ECO:0000256" key="6">
    <source>
        <dbReference type="ARBA" id="ARBA00023136"/>
    </source>
</evidence>
<evidence type="ECO:0000256" key="1">
    <source>
        <dbReference type="ARBA" id="ARBA00004651"/>
    </source>
</evidence>
<evidence type="ECO:0000256" key="3">
    <source>
        <dbReference type="ARBA" id="ARBA00022475"/>
    </source>
</evidence>
<evidence type="ECO:0000256" key="4">
    <source>
        <dbReference type="ARBA" id="ARBA00022692"/>
    </source>
</evidence>
<keyword evidence="3" id="KW-1003">Cell membrane</keyword>
<dbReference type="PANTHER" id="PTHR33452:SF1">
    <property type="entry name" value="INNER MEMBRANE PROTEIN YPHA-RELATED"/>
    <property type="match status" value="1"/>
</dbReference>
<dbReference type="OrthoDB" id="1122432at2"/>
<comment type="similarity">
    <text evidence="2">Belongs to the DoxX family.</text>
</comment>
<organism evidence="8 9">
    <name type="scientific">Microlunatus soli</name>
    <dbReference type="NCBI Taxonomy" id="630515"/>
    <lineage>
        <taxon>Bacteria</taxon>
        <taxon>Bacillati</taxon>
        <taxon>Actinomycetota</taxon>
        <taxon>Actinomycetes</taxon>
        <taxon>Propionibacteriales</taxon>
        <taxon>Propionibacteriaceae</taxon>
        <taxon>Microlunatus</taxon>
    </lineage>
</organism>
<comment type="subcellular location">
    <subcellularLocation>
        <location evidence="1">Cell membrane</location>
        <topology evidence="1">Multi-pass membrane protein</topology>
    </subcellularLocation>
</comment>
<feature type="transmembrane region" description="Helical" evidence="7">
    <location>
        <begin position="51"/>
        <end position="74"/>
    </location>
</feature>
<feature type="transmembrane region" description="Helical" evidence="7">
    <location>
        <begin position="81"/>
        <end position="99"/>
    </location>
</feature>
<feature type="transmembrane region" description="Helical" evidence="7">
    <location>
        <begin position="12"/>
        <end position="31"/>
    </location>
</feature>
<dbReference type="InterPro" id="IPR032808">
    <property type="entry name" value="DoxX"/>
</dbReference>
<dbReference type="GO" id="GO:0005886">
    <property type="term" value="C:plasma membrane"/>
    <property type="evidence" value="ECO:0007669"/>
    <property type="project" value="UniProtKB-SubCell"/>
</dbReference>
<keyword evidence="5 7" id="KW-1133">Transmembrane helix</keyword>
<dbReference type="Proteomes" id="UP000199103">
    <property type="component" value="Chromosome I"/>
</dbReference>
<proteinExistence type="inferred from homology"/>
<reference evidence="8 9" key="1">
    <citation type="submission" date="2016-10" db="EMBL/GenBank/DDBJ databases">
        <authorList>
            <person name="de Groot N.N."/>
        </authorList>
    </citation>
    <scope>NUCLEOTIDE SEQUENCE [LARGE SCALE GENOMIC DNA]</scope>
    <source>
        <strain evidence="8 9">DSM 21800</strain>
    </source>
</reference>
<feature type="transmembrane region" description="Helical" evidence="7">
    <location>
        <begin position="111"/>
        <end position="132"/>
    </location>
</feature>
<evidence type="ECO:0000313" key="8">
    <source>
        <dbReference type="EMBL" id="SDS47176.1"/>
    </source>
</evidence>